<keyword evidence="1" id="KW-0479">Metal-binding</keyword>
<dbReference type="GO" id="GO:0008270">
    <property type="term" value="F:zinc ion binding"/>
    <property type="evidence" value="ECO:0007669"/>
    <property type="project" value="InterPro"/>
</dbReference>
<dbReference type="Pfam" id="PF00383">
    <property type="entry name" value="dCMP_cyt_deam_1"/>
    <property type="match status" value="1"/>
</dbReference>
<dbReference type="InterPro" id="IPR016193">
    <property type="entry name" value="Cytidine_deaminase-like"/>
</dbReference>
<dbReference type="RefSeq" id="WP_068912426.1">
    <property type="nucleotide sequence ID" value="NZ_MBEW02000034.1"/>
</dbReference>
<dbReference type="PROSITE" id="PS51747">
    <property type="entry name" value="CYT_DCMP_DEAMINASES_2"/>
    <property type="match status" value="1"/>
</dbReference>
<proteinExistence type="predicted"/>
<dbReference type="GO" id="GO:0052717">
    <property type="term" value="F:tRNA-specific adenosine-34 deaminase activity"/>
    <property type="evidence" value="ECO:0007669"/>
    <property type="project" value="UniProtKB-EC"/>
</dbReference>
<dbReference type="PANTHER" id="PTHR11079:SF202">
    <property type="entry name" value="TRNA-SPECIFIC ADENOSINE DEAMINASE"/>
    <property type="match status" value="1"/>
</dbReference>
<evidence type="ECO:0000259" key="3">
    <source>
        <dbReference type="PROSITE" id="PS51747"/>
    </source>
</evidence>
<evidence type="ECO:0000313" key="5">
    <source>
        <dbReference type="Proteomes" id="UP000093352"/>
    </source>
</evidence>
<dbReference type="Gene3D" id="3.40.140.10">
    <property type="entry name" value="Cytidine Deaminase, domain 2"/>
    <property type="match status" value="1"/>
</dbReference>
<evidence type="ECO:0000256" key="1">
    <source>
        <dbReference type="ARBA" id="ARBA00022723"/>
    </source>
</evidence>
<dbReference type="AlphaFoldDB" id="A0A371IJ32"/>
<comment type="caution">
    <text evidence="4">The sequence shown here is derived from an EMBL/GenBank/DDBJ whole genome shotgun (WGS) entry which is preliminary data.</text>
</comment>
<name>A0A371IJ32_9FIRM</name>
<dbReference type="PANTHER" id="PTHR11079">
    <property type="entry name" value="CYTOSINE DEAMINASE FAMILY MEMBER"/>
    <property type="match status" value="1"/>
</dbReference>
<dbReference type="PROSITE" id="PS00903">
    <property type="entry name" value="CYT_DCMP_DEAMINASES_1"/>
    <property type="match status" value="1"/>
</dbReference>
<keyword evidence="2" id="KW-0862">Zinc</keyword>
<sequence>MQKYNENFMIIALKEALVSYKNNDVPVGCLIAKNDEIISTAHNTQNSLNIATNHAELSAINKACKKLCTNNLSDCVMYVTLEPCIMCLGAIINAKIKTIYIGATSSDNGAIISRYPLVKDELIYPYKIDYYFKKTISPYILKRFFRNIRKGEK</sequence>
<reference evidence="4 5" key="1">
    <citation type="journal article" date="2016" name="Genome Announc.">
        <title>Draft Genome Sequence of Criibacterium bergeronii gen. nov., sp. nov., Strain CCRI-22567T, Isolated from a Vaginal Sample from a Woman with Bacterial Vaginosis.</title>
        <authorList>
            <person name="Maheux A.F."/>
            <person name="Berube E."/>
            <person name="Boudreau D.K."/>
            <person name="Raymond F."/>
            <person name="Corbeil J."/>
            <person name="Roy P.H."/>
            <person name="Boissinot M."/>
            <person name="Omar R.F."/>
        </authorList>
    </citation>
    <scope>NUCLEOTIDE SEQUENCE [LARGE SCALE GENOMIC DNA]</scope>
    <source>
        <strain evidence="4 5">CCRI-22567</strain>
    </source>
</reference>
<keyword evidence="5" id="KW-1185">Reference proteome</keyword>
<feature type="domain" description="CMP/dCMP-type deaminase" evidence="3">
    <location>
        <begin position="3"/>
        <end position="114"/>
    </location>
</feature>
<dbReference type="InterPro" id="IPR016192">
    <property type="entry name" value="APOBEC/CMP_deaminase_Zn-bd"/>
</dbReference>
<dbReference type="CDD" id="cd01285">
    <property type="entry name" value="nucleoside_deaminase"/>
    <property type="match status" value="1"/>
</dbReference>
<dbReference type="SUPFAM" id="SSF53927">
    <property type="entry name" value="Cytidine deaminase-like"/>
    <property type="match status" value="1"/>
</dbReference>
<dbReference type="EMBL" id="MBEW02000034">
    <property type="protein sequence ID" value="RDY20487.1"/>
    <property type="molecule type" value="Genomic_DNA"/>
</dbReference>
<gene>
    <name evidence="4" type="ORF">BBG48_009805</name>
</gene>
<dbReference type="Proteomes" id="UP000093352">
    <property type="component" value="Unassembled WGS sequence"/>
</dbReference>
<dbReference type="GO" id="GO:0002100">
    <property type="term" value="P:tRNA wobble adenosine to inosine editing"/>
    <property type="evidence" value="ECO:0007669"/>
    <property type="project" value="InterPro"/>
</dbReference>
<evidence type="ECO:0000256" key="2">
    <source>
        <dbReference type="ARBA" id="ARBA00022833"/>
    </source>
</evidence>
<organism evidence="4 5">
    <name type="scientific">Criibacterium bergeronii</name>
    <dbReference type="NCBI Taxonomy" id="1871336"/>
    <lineage>
        <taxon>Bacteria</taxon>
        <taxon>Bacillati</taxon>
        <taxon>Bacillota</taxon>
        <taxon>Clostridia</taxon>
        <taxon>Peptostreptococcales</taxon>
        <taxon>Filifactoraceae</taxon>
        <taxon>Criibacterium</taxon>
    </lineage>
</organism>
<accession>A0A371IJ32</accession>
<evidence type="ECO:0000313" key="4">
    <source>
        <dbReference type="EMBL" id="RDY20487.1"/>
    </source>
</evidence>
<protein>
    <submittedName>
        <fullName evidence="4">Nucleoside deaminase</fullName>
    </submittedName>
</protein>
<dbReference type="InterPro" id="IPR002125">
    <property type="entry name" value="CMP_dCMP_dom"/>
</dbReference>
<dbReference type="STRING" id="1871336.BBG48_02180"/>